<dbReference type="AlphaFoldDB" id="A0A9N7YDE0"/>
<sequence length="157" mass="17469">MAERRVNRDQAEDDLLPVYLARPGTADQVPRQKYGGLFSSVEGAFDSKTIDFDALSVGQRGSRTPRTGREESRSPARDDRSWTGSERGGGKESARVEIRSSSGKEVLQNLEDEKVRRLKVDEVVRTGCRLVPLQHVNMTGLLSTVCVRESVTLYLLC</sequence>
<gene>
    <name evidence="2" type="ORF">PLEPLA_LOCUS8089</name>
</gene>
<comment type="caution">
    <text evidence="2">The sequence shown here is derived from an EMBL/GenBank/DDBJ whole genome shotgun (WGS) entry which is preliminary data.</text>
</comment>
<dbReference type="EMBL" id="CADEAL010000442">
    <property type="protein sequence ID" value="CAB1420214.1"/>
    <property type="molecule type" value="Genomic_DNA"/>
</dbReference>
<evidence type="ECO:0000256" key="1">
    <source>
        <dbReference type="SAM" id="MobiDB-lite"/>
    </source>
</evidence>
<reference evidence="2" key="1">
    <citation type="submission" date="2020-03" db="EMBL/GenBank/DDBJ databases">
        <authorList>
            <person name="Weist P."/>
        </authorList>
    </citation>
    <scope>NUCLEOTIDE SEQUENCE</scope>
</reference>
<accession>A0A9N7YDE0</accession>
<evidence type="ECO:0000313" key="3">
    <source>
        <dbReference type="Proteomes" id="UP001153269"/>
    </source>
</evidence>
<dbReference type="Proteomes" id="UP001153269">
    <property type="component" value="Unassembled WGS sequence"/>
</dbReference>
<keyword evidence="3" id="KW-1185">Reference proteome</keyword>
<feature type="compositionally biased region" description="Basic and acidic residues" evidence="1">
    <location>
        <begin position="88"/>
        <end position="98"/>
    </location>
</feature>
<feature type="region of interest" description="Disordered" evidence="1">
    <location>
        <begin position="56"/>
        <end position="102"/>
    </location>
</feature>
<name>A0A9N7YDE0_PLEPL</name>
<feature type="compositionally biased region" description="Basic and acidic residues" evidence="1">
    <location>
        <begin position="67"/>
        <end position="81"/>
    </location>
</feature>
<protein>
    <submittedName>
        <fullName evidence="2">Uncharacterized protein</fullName>
    </submittedName>
</protein>
<organism evidence="2 3">
    <name type="scientific">Pleuronectes platessa</name>
    <name type="common">European plaice</name>
    <dbReference type="NCBI Taxonomy" id="8262"/>
    <lineage>
        <taxon>Eukaryota</taxon>
        <taxon>Metazoa</taxon>
        <taxon>Chordata</taxon>
        <taxon>Craniata</taxon>
        <taxon>Vertebrata</taxon>
        <taxon>Euteleostomi</taxon>
        <taxon>Actinopterygii</taxon>
        <taxon>Neopterygii</taxon>
        <taxon>Teleostei</taxon>
        <taxon>Neoteleostei</taxon>
        <taxon>Acanthomorphata</taxon>
        <taxon>Carangaria</taxon>
        <taxon>Pleuronectiformes</taxon>
        <taxon>Pleuronectoidei</taxon>
        <taxon>Pleuronectidae</taxon>
        <taxon>Pleuronectes</taxon>
    </lineage>
</organism>
<evidence type="ECO:0000313" key="2">
    <source>
        <dbReference type="EMBL" id="CAB1420214.1"/>
    </source>
</evidence>
<proteinExistence type="predicted"/>